<proteinExistence type="predicted"/>
<name>A0A7C3ZSA7_9CYAN</name>
<dbReference type="EMBL" id="DSPX01000047">
    <property type="protein sequence ID" value="HGG00046.1"/>
    <property type="molecule type" value="Genomic_DNA"/>
</dbReference>
<sequence>MEAPLYLLPFAIAEMMAQASHSRQLTLADRYGLMAAVFDESLGDEERHSVNRLLRNVCKGRLQIVNEISALL</sequence>
<accession>A0A7C3ZSA7</accession>
<organism evidence="1">
    <name type="scientific">Planktothricoides sp. SpSt-374</name>
    <dbReference type="NCBI Taxonomy" id="2282167"/>
    <lineage>
        <taxon>Bacteria</taxon>
        <taxon>Bacillati</taxon>
        <taxon>Cyanobacteriota</taxon>
        <taxon>Cyanophyceae</taxon>
        <taxon>Oscillatoriophycideae</taxon>
        <taxon>Oscillatoriales</taxon>
        <taxon>Oscillatoriaceae</taxon>
        <taxon>Planktothricoides</taxon>
    </lineage>
</organism>
<evidence type="ECO:0000313" key="1">
    <source>
        <dbReference type="EMBL" id="HGG00046.1"/>
    </source>
</evidence>
<dbReference type="AlphaFoldDB" id="A0A7C3ZSA7"/>
<reference evidence="1" key="1">
    <citation type="journal article" date="2020" name="mSystems">
        <title>Genome- and Community-Level Interaction Insights into Carbon Utilization and Element Cycling Functions of Hydrothermarchaeota in Hydrothermal Sediment.</title>
        <authorList>
            <person name="Zhou Z."/>
            <person name="Liu Y."/>
            <person name="Xu W."/>
            <person name="Pan J."/>
            <person name="Luo Z.H."/>
            <person name="Li M."/>
        </authorList>
    </citation>
    <scope>NUCLEOTIDE SEQUENCE [LARGE SCALE GENOMIC DNA]</scope>
    <source>
        <strain evidence="1">SpSt-374</strain>
    </source>
</reference>
<protein>
    <submittedName>
        <fullName evidence="1">Uncharacterized protein</fullName>
    </submittedName>
</protein>
<gene>
    <name evidence="1" type="ORF">ENR15_05135</name>
</gene>
<comment type="caution">
    <text evidence="1">The sequence shown here is derived from an EMBL/GenBank/DDBJ whole genome shotgun (WGS) entry which is preliminary data.</text>
</comment>